<evidence type="ECO:0000313" key="2">
    <source>
        <dbReference type="EMBL" id="KAG2441753.1"/>
    </source>
</evidence>
<dbReference type="EMBL" id="JAEHOC010000005">
    <property type="protein sequence ID" value="KAG2441753.1"/>
    <property type="molecule type" value="Genomic_DNA"/>
</dbReference>
<dbReference type="OrthoDB" id="525514at2759"/>
<keyword evidence="1" id="KW-0472">Membrane</keyword>
<gene>
    <name evidence="2" type="ORF">HXX76_003366</name>
</gene>
<evidence type="ECO:0000313" key="3">
    <source>
        <dbReference type="Proteomes" id="UP000650467"/>
    </source>
</evidence>
<evidence type="ECO:0000256" key="1">
    <source>
        <dbReference type="SAM" id="Phobius"/>
    </source>
</evidence>
<organism evidence="2 3">
    <name type="scientific">Chlamydomonas incerta</name>
    <dbReference type="NCBI Taxonomy" id="51695"/>
    <lineage>
        <taxon>Eukaryota</taxon>
        <taxon>Viridiplantae</taxon>
        <taxon>Chlorophyta</taxon>
        <taxon>core chlorophytes</taxon>
        <taxon>Chlorophyceae</taxon>
        <taxon>CS clade</taxon>
        <taxon>Chlamydomonadales</taxon>
        <taxon>Chlamydomonadaceae</taxon>
        <taxon>Chlamydomonas</taxon>
    </lineage>
</organism>
<keyword evidence="3" id="KW-1185">Reference proteome</keyword>
<keyword evidence="1" id="KW-0812">Transmembrane</keyword>
<feature type="transmembrane region" description="Helical" evidence="1">
    <location>
        <begin position="116"/>
        <end position="137"/>
    </location>
</feature>
<sequence length="154" mass="16613">MYWGFKTTGTFVAWVCFAVFVVTGSIWVGIGASGMVGCDYCKNQFINNYTPAKPTLPVNVIPGYGKVWWNSTLSPVPDGCISPAFEFSMYYPKEAALNGTQSADEFYGWCINSGPLAGTIAGSVVLFAGLCCLLFFFCAKKPEDYGAGVAMQKV</sequence>
<dbReference type="AlphaFoldDB" id="A0A835TE96"/>
<accession>A0A835TE96</accession>
<proteinExistence type="predicted"/>
<name>A0A835TE96_CHLIN</name>
<protein>
    <submittedName>
        <fullName evidence="2">Uncharacterized protein</fullName>
    </submittedName>
</protein>
<feature type="transmembrane region" description="Helical" evidence="1">
    <location>
        <begin position="12"/>
        <end position="30"/>
    </location>
</feature>
<dbReference type="Proteomes" id="UP000650467">
    <property type="component" value="Unassembled WGS sequence"/>
</dbReference>
<comment type="caution">
    <text evidence="2">The sequence shown here is derived from an EMBL/GenBank/DDBJ whole genome shotgun (WGS) entry which is preliminary data.</text>
</comment>
<keyword evidence="1" id="KW-1133">Transmembrane helix</keyword>
<reference evidence="2" key="1">
    <citation type="journal article" date="2020" name="bioRxiv">
        <title>Comparative genomics of Chlamydomonas.</title>
        <authorList>
            <person name="Craig R.J."/>
            <person name="Hasan A.R."/>
            <person name="Ness R.W."/>
            <person name="Keightley P.D."/>
        </authorList>
    </citation>
    <scope>NUCLEOTIDE SEQUENCE</scope>
    <source>
        <strain evidence="2">SAG 7.73</strain>
    </source>
</reference>